<name>A0ABX3N0H3_9RHOB</name>
<evidence type="ECO:0000259" key="3">
    <source>
        <dbReference type="PROSITE" id="PS51782"/>
    </source>
</evidence>
<dbReference type="SMART" id="SM00257">
    <property type="entry name" value="LysM"/>
    <property type="match status" value="1"/>
</dbReference>
<keyword evidence="2" id="KW-1133">Transmembrane helix</keyword>
<feature type="region of interest" description="Disordered" evidence="1">
    <location>
        <begin position="218"/>
        <end position="304"/>
    </location>
</feature>
<dbReference type="Pfam" id="PF01476">
    <property type="entry name" value="LysM"/>
    <property type="match status" value="1"/>
</dbReference>
<feature type="compositionally biased region" description="Low complexity" evidence="1">
    <location>
        <begin position="95"/>
        <end position="104"/>
    </location>
</feature>
<dbReference type="PANTHER" id="PTHR34700:SF4">
    <property type="entry name" value="PHAGE-LIKE ELEMENT PBSX PROTEIN XKDP"/>
    <property type="match status" value="1"/>
</dbReference>
<organism evidence="4 5">
    <name type="scientific">Thioclava sediminum</name>
    <dbReference type="NCBI Taxonomy" id="1915319"/>
    <lineage>
        <taxon>Bacteria</taxon>
        <taxon>Pseudomonadati</taxon>
        <taxon>Pseudomonadota</taxon>
        <taxon>Alphaproteobacteria</taxon>
        <taxon>Rhodobacterales</taxon>
        <taxon>Paracoccaceae</taxon>
        <taxon>Thioclava</taxon>
    </lineage>
</organism>
<dbReference type="PANTHER" id="PTHR34700">
    <property type="entry name" value="POTASSIUM BINDING PROTEIN KBP"/>
    <property type="match status" value="1"/>
</dbReference>
<keyword evidence="2" id="KW-0812">Transmembrane</keyword>
<evidence type="ECO:0000313" key="5">
    <source>
        <dbReference type="Proteomes" id="UP000190787"/>
    </source>
</evidence>
<dbReference type="Proteomes" id="UP000190787">
    <property type="component" value="Unassembled WGS sequence"/>
</dbReference>
<evidence type="ECO:0000256" key="1">
    <source>
        <dbReference type="SAM" id="MobiDB-lite"/>
    </source>
</evidence>
<dbReference type="CDD" id="cd00118">
    <property type="entry name" value="LysM"/>
    <property type="match status" value="1"/>
</dbReference>
<feature type="compositionally biased region" description="Low complexity" evidence="1">
    <location>
        <begin position="123"/>
        <end position="139"/>
    </location>
</feature>
<dbReference type="InterPro" id="IPR052196">
    <property type="entry name" value="Bact_Kbp"/>
</dbReference>
<evidence type="ECO:0000256" key="2">
    <source>
        <dbReference type="SAM" id="Phobius"/>
    </source>
</evidence>
<feature type="domain" description="LysM" evidence="3">
    <location>
        <begin position="433"/>
        <end position="482"/>
    </location>
</feature>
<comment type="caution">
    <text evidence="4">The sequence shown here is derived from an EMBL/GenBank/DDBJ whole genome shotgun (WGS) entry which is preliminary data.</text>
</comment>
<feature type="region of interest" description="Disordered" evidence="1">
    <location>
        <begin position="44"/>
        <end position="149"/>
    </location>
</feature>
<reference evidence="4 5" key="1">
    <citation type="submission" date="2016-11" db="EMBL/GenBank/DDBJ databases">
        <title>A multilocus sequence analysis scheme for characterization of bacteria in the genus Thioclava.</title>
        <authorList>
            <person name="Liu Y."/>
            <person name="Shao Z."/>
        </authorList>
    </citation>
    <scope>NUCLEOTIDE SEQUENCE [LARGE SCALE GENOMIC DNA]</scope>
    <source>
        <strain evidence="4 5">TAW-CT134</strain>
    </source>
</reference>
<dbReference type="InterPro" id="IPR036779">
    <property type="entry name" value="LysM_dom_sf"/>
</dbReference>
<feature type="compositionally biased region" description="Low complexity" evidence="1">
    <location>
        <begin position="48"/>
        <end position="79"/>
    </location>
</feature>
<accession>A0ABX3N0H3</accession>
<feature type="transmembrane region" description="Helical" evidence="2">
    <location>
        <begin position="20"/>
        <end position="38"/>
    </location>
</feature>
<proteinExistence type="predicted"/>
<dbReference type="Gene3D" id="3.10.350.10">
    <property type="entry name" value="LysM domain"/>
    <property type="match status" value="1"/>
</dbReference>
<dbReference type="InterPro" id="IPR018392">
    <property type="entry name" value="LysM"/>
</dbReference>
<evidence type="ECO:0000313" key="4">
    <source>
        <dbReference type="EMBL" id="OOY25386.1"/>
    </source>
</evidence>
<keyword evidence="5" id="KW-1185">Reference proteome</keyword>
<gene>
    <name evidence="4" type="ORF">BMI91_02950</name>
</gene>
<protein>
    <recommendedName>
        <fullName evidence="3">LysM domain-containing protein</fullName>
    </recommendedName>
</protein>
<dbReference type="PROSITE" id="PS51782">
    <property type="entry name" value="LYSM"/>
    <property type="match status" value="1"/>
</dbReference>
<dbReference type="EMBL" id="MPZV01000001">
    <property type="protein sequence ID" value="OOY25386.1"/>
    <property type="molecule type" value="Genomic_DNA"/>
</dbReference>
<feature type="compositionally biased region" description="Low complexity" evidence="1">
    <location>
        <begin position="245"/>
        <end position="295"/>
    </location>
</feature>
<keyword evidence="2" id="KW-0472">Membrane</keyword>
<sequence length="494" mass="49072">MNENVTDQPVESTGLGAVKGGAVALLLVVLGLVLWGVLRPVEREGAQPSGTDTTAATGSAGAPQTAQEGGAETASGTAAPQKQSVETVAQEAEDAASAVAPLAEEPTDKLVETTGETGAEPSATATATGPDAGAATEADSTTAKAAPDGKPLAQVQFDALRAAPDGSVTLAGRAEPSAKLDILVDGKVVASTLADGGGSFASLFDLPPSDGPRALSLRVTGADGTTRDSAETLVLRGQPKQERLASAGESATSGTAADGATDGSGGATASATDGAAMTDTDAGTTAATGTEAAPSTPTPPAAPLIADADGARLLAPKSDDLVIDTISFGSGEVARSEGRGAPEGTTLSAYLDDTLVAEAQPGADGRWSLSLPGLGTGEHKLRIDAQDASGKVVARAETGFDQPDEILVASAADPTGAQAASVRATGEVGDAVKVVQIVKGNTLWAIAREVYGDGFLYVRVFDANRDQIRDPDLIYPGQVFDIPAPDAQPAEAAQ</sequence>